<dbReference type="InterPro" id="IPR001810">
    <property type="entry name" value="F-box_dom"/>
</dbReference>
<sequence length="331" mass="35621">MSSILPPYIPRRPRAAELLDLPKELFIRISRFLSTKCLLSFVLVNREINQLCTLVLETPTAEGGELQRAIDWHATQKRGEAHADPPKQPTDVAETPRVAWLLDIGINPDIRSSDPNKETVLTEEGETSPLMAVALRNDTRFLAQFLTHVGKPTGYYLYDVMRMLFGFPANIKDHEGAQLLVGAGLDCGIVDGDGATALHYAAAYYSGEEVRFLAKQGLDIQAQAVGGAMPLAYAINASNVDTVEALCALEAPVNQQCTATNFPLALAARKGDPAIVKLLLDYDANPNLPNNLPGSNGEVPLNDASLSSADTPEISAMSEKSALALLHGGPH</sequence>
<dbReference type="PANTHER" id="PTHR24171:SF9">
    <property type="entry name" value="ANKYRIN REPEAT DOMAIN-CONTAINING PROTEIN 39"/>
    <property type="match status" value="1"/>
</dbReference>
<evidence type="ECO:0000313" key="7">
    <source>
        <dbReference type="Proteomes" id="UP001610563"/>
    </source>
</evidence>
<evidence type="ECO:0000313" key="6">
    <source>
        <dbReference type="EMBL" id="KAL2784579.1"/>
    </source>
</evidence>
<proteinExistence type="predicted"/>
<dbReference type="InterPro" id="IPR036770">
    <property type="entry name" value="Ankyrin_rpt-contain_sf"/>
</dbReference>
<dbReference type="EMBL" id="JBFTWV010000174">
    <property type="protein sequence ID" value="KAL2784579.1"/>
    <property type="molecule type" value="Genomic_DNA"/>
</dbReference>
<feature type="repeat" description="ANK" evidence="3">
    <location>
        <begin position="193"/>
        <end position="225"/>
    </location>
</feature>
<dbReference type="Gene3D" id="1.25.40.20">
    <property type="entry name" value="Ankyrin repeat-containing domain"/>
    <property type="match status" value="1"/>
</dbReference>
<dbReference type="PANTHER" id="PTHR24171">
    <property type="entry name" value="ANKYRIN REPEAT DOMAIN-CONTAINING PROTEIN 39-RELATED"/>
    <property type="match status" value="1"/>
</dbReference>
<comment type="caution">
    <text evidence="6">The sequence shown here is derived from an EMBL/GenBank/DDBJ whole genome shotgun (WGS) entry which is preliminary data.</text>
</comment>
<evidence type="ECO:0000259" key="5">
    <source>
        <dbReference type="PROSITE" id="PS50181"/>
    </source>
</evidence>
<feature type="domain" description="F-box" evidence="5">
    <location>
        <begin position="15"/>
        <end position="51"/>
    </location>
</feature>
<dbReference type="Proteomes" id="UP001610563">
    <property type="component" value="Unassembled WGS sequence"/>
</dbReference>
<dbReference type="InterPro" id="IPR002110">
    <property type="entry name" value="Ankyrin_rpt"/>
</dbReference>
<dbReference type="PROSITE" id="PS50297">
    <property type="entry name" value="ANK_REP_REGION"/>
    <property type="match status" value="2"/>
</dbReference>
<dbReference type="Pfam" id="PF00023">
    <property type="entry name" value="Ank"/>
    <property type="match status" value="1"/>
</dbReference>
<reference evidence="6 7" key="1">
    <citation type="submission" date="2024-07" db="EMBL/GenBank/DDBJ databases">
        <title>Section-level genome sequencing and comparative genomics of Aspergillus sections Usti and Cavernicolus.</title>
        <authorList>
            <consortium name="Lawrence Berkeley National Laboratory"/>
            <person name="Nybo J.L."/>
            <person name="Vesth T.C."/>
            <person name="Theobald S."/>
            <person name="Frisvad J.C."/>
            <person name="Larsen T.O."/>
            <person name="Kjaerboelling I."/>
            <person name="Rothschild-Mancinelli K."/>
            <person name="Lyhne E.K."/>
            <person name="Kogle M.E."/>
            <person name="Barry K."/>
            <person name="Clum A."/>
            <person name="Na H."/>
            <person name="Ledsgaard L."/>
            <person name="Lin J."/>
            <person name="Lipzen A."/>
            <person name="Kuo A."/>
            <person name="Riley R."/>
            <person name="Mondo S."/>
            <person name="Labutti K."/>
            <person name="Haridas S."/>
            <person name="Pangalinan J."/>
            <person name="Salamov A.A."/>
            <person name="Simmons B.A."/>
            <person name="Magnuson J.K."/>
            <person name="Chen J."/>
            <person name="Drula E."/>
            <person name="Henrissat B."/>
            <person name="Wiebenga A."/>
            <person name="Lubbers R.J."/>
            <person name="Gomes A.C."/>
            <person name="Makela M.R."/>
            <person name="Stajich J."/>
            <person name="Grigoriev I.V."/>
            <person name="Mortensen U.H."/>
            <person name="De Vries R.P."/>
            <person name="Baker S.E."/>
            <person name="Andersen M.R."/>
        </authorList>
    </citation>
    <scope>NUCLEOTIDE SEQUENCE [LARGE SCALE GENOMIC DNA]</scope>
    <source>
        <strain evidence="6 7">CBS 209.92</strain>
    </source>
</reference>
<dbReference type="PROSITE" id="PS50181">
    <property type="entry name" value="FBOX"/>
    <property type="match status" value="1"/>
</dbReference>
<gene>
    <name evidence="6" type="ORF">BJX66DRAFT_343883</name>
</gene>
<feature type="repeat" description="ANK" evidence="3">
    <location>
        <begin position="259"/>
        <end position="291"/>
    </location>
</feature>
<evidence type="ECO:0000256" key="3">
    <source>
        <dbReference type="PROSITE-ProRule" id="PRU00023"/>
    </source>
</evidence>
<evidence type="ECO:0000256" key="2">
    <source>
        <dbReference type="ARBA" id="ARBA00023043"/>
    </source>
</evidence>
<dbReference type="PROSITE" id="PS50088">
    <property type="entry name" value="ANK_REPEAT"/>
    <property type="match status" value="2"/>
</dbReference>
<keyword evidence="7" id="KW-1185">Reference proteome</keyword>
<feature type="region of interest" description="Disordered" evidence="4">
    <location>
        <begin position="291"/>
        <end position="313"/>
    </location>
</feature>
<accession>A0ABR4FMV8</accession>
<keyword evidence="1" id="KW-0677">Repeat</keyword>
<dbReference type="SMART" id="SM00248">
    <property type="entry name" value="ANK"/>
    <property type="match status" value="3"/>
</dbReference>
<evidence type="ECO:0000256" key="1">
    <source>
        <dbReference type="ARBA" id="ARBA00022737"/>
    </source>
</evidence>
<dbReference type="Pfam" id="PF12796">
    <property type="entry name" value="Ank_2"/>
    <property type="match status" value="1"/>
</dbReference>
<organism evidence="6 7">
    <name type="scientific">Aspergillus keveii</name>
    <dbReference type="NCBI Taxonomy" id="714993"/>
    <lineage>
        <taxon>Eukaryota</taxon>
        <taxon>Fungi</taxon>
        <taxon>Dikarya</taxon>
        <taxon>Ascomycota</taxon>
        <taxon>Pezizomycotina</taxon>
        <taxon>Eurotiomycetes</taxon>
        <taxon>Eurotiomycetidae</taxon>
        <taxon>Eurotiales</taxon>
        <taxon>Aspergillaceae</taxon>
        <taxon>Aspergillus</taxon>
        <taxon>Aspergillus subgen. Nidulantes</taxon>
    </lineage>
</organism>
<evidence type="ECO:0000256" key="4">
    <source>
        <dbReference type="SAM" id="MobiDB-lite"/>
    </source>
</evidence>
<keyword evidence="2 3" id="KW-0040">ANK repeat</keyword>
<dbReference type="SUPFAM" id="SSF48403">
    <property type="entry name" value="Ankyrin repeat"/>
    <property type="match status" value="1"/>
</dbReference>
<name>A0ABR4FMV8_9EURO</name>
<protein>
    <submittedName>
        <fullName evidence="6">Ankyrin repeat-containing domain protein</fullName>
    </submittedName>
</protein>